<dbReference type="InterPro" id="IPR044999">
    <property type="entry name" value="CbbY-like"/>
</dbReference>
<dbReference type="EMBL" id="CP034438">
    <property type="protein sequence ID" value="AZN29995.1"/>
    <property type="molecule type" value="Genomic_DNA"/>
</dbReference>
<proteinExistence type="predicted"/>
<gene>
    <name evidence="1" type="ORF">EJO69_06490</name>
</gene>
<dbReference type="Gene3D" id="3.40.50.1000">
    <property type="entry name" value="HAD superfamily/HAD-like"/>
    <property type="match status" value="1"/>
</dbReference>
<protein>
    <submittedName>
        <fullName evidence="1">HAD family hydrolase</fullName>
    </submittedName>
</protein>
<dbReference type="InterPro" id="IPR023214">
    <property type="entry name" value="HAD_sf"/>
</dbReference>
<evidence type="ECO:0000313" key="1">
    <source>
        <dbReference type="EMBL" id="AZN29995.1"/>
    </source>
</evidence>
<dbReference type="RefSeq" id="WP_126040359.1">
    <property type="nucleotide sequence ID" value="NZ_CP034438.1"/>
</dbReference>
<dbReference type="Gene3D" id="1.10.150.240">
    <property type="entry name" value="Putative phosphatase, domain 2"/>
    <property type="match status" value="1"/>
</dbReference>
<dbReference type="InterPro" id="IPR023198">
    <property type="entry name" value="PGP-like_dom2"/>
</dbReference>
<dbReference type="AlphaFoldDB" id="A0A3Q8WTV8"/>
<dbReference type="PANTHER" id="PTHR42896">
    <property type="entry name" value="XYLULOSE-1,5-BISPHOSPHATE (XUBP) PHOSPHATASE"/>
    <property type="match status" value="1"/>
</dbReference>
<keyword evidence="1" id="KW-0378">Hydrolase</keyword>
<dbReference type="OrthoDB" id="9812856at2"/>
<dbReference type="NCBIfam" id="TIGR01509">
    <property type="entry name" value="HAD-SF-IA-v3"/>
    <property type="match status" value="1"/>
</dbReference>
<dbReference type="SFLD" id="SFLDG01129">
    <property type="entry name" value="C1.5:_HAD__Beta-PGM__Phosphata"/>
    <property type="match status" value="1"/>
</dbReference>
<sequence length="257" mass="27776">MKALIFDCDGVLADTELDGHLVAFNETFEHFGLPFRWSAEKYDELLAVGGGKERFIAFIKENPEYEEALPEPLEDFVLKIHAEKSKRYIDRVEAGLLPGRPGIARIINEALDAGWTVAVASTSAVASVEAVLRTVIGEEARARLAGVWAGDMVPKKKPAPDIYLEAMKGIGASHDNVVVVEDSNTGAKAAAAAQVRYLVTLSTFTVNEEFPRATTVISNLGEPGQPATIREGADVLRDGMITVESLDEILSLPIPSE</sequence>
<dbReference type="GO" id="GO:0016787">
    <property type="term" value="F:hydrolase activity"/>
    <property type="evidence" value="ECO:0007669"/>
    <property type="project" value="UniProtKB-KW"/>
</dbReference>
<dbReference type="SFLD" id="SFLDS00003">
    <property type="entry name" value="Haloacid_Dehalogenase"/>
    <property type="match status" value="1"/>
</dbReference>
<evidence type="ECO:0000313" key="2">
    <source>
        <dbReference type="Proteomes" id="UP000270021"/>
    </source>
</evidence>
<keyword evidence="2" id="KW-1185">Reference proteome</keyword>
<dbReference type="InterPro" id="IPR036412">
    <property type="entry name" value="HAD-like_sf"/>
</dbReference>
<dbReference type="SUPFAM" id="SSF56784">
    <property type="entry name" value="HAD-like"/>
    <property type="match status" value="1"/>
</dbReference>
<name>A0A3Q8WTV8_9ACTO</name>
<dbReference type="InterPro" id="IPR006439">
    <property type="entry name" value="HAD-SF_hydro_IA"/>
</dbReference>
<dbReference type="Proteomes" id="UP000270021">
    <property type="component" value="Chromosome"/>
</dbReference>
<organism evidence="1 2">
    <name type="scientific">Flaviflexus salsibiostraticola</name>
    <dbReference type="NCBI Taxonomy" id="1282737"/>
    <lineage>
        <taxon>Bacteria</taxon>
        <taxon>Bacillati</taxon>
        <taxon>Actinomycetota</taxon>
        <taxon>Actinomycetes</taxon>
        <taxon>Actinomycetales</taxon>
        <taxon>Actinomycetaceae</taxon>
        <taxon>Flaviflexus</taxon>
    </lineage>
</organism>
<accession>A0A3Q8WTV8</accession>
<reference evidence="1 2" key="1">
    <citation type="submission" date="2018-12" db="EMBL/GenBank/DDBJ databases">
        <title>Complete genome sequence of Flaviflexus salsibiostraticola KCTC 33148.</title>
        <authorList>
            <person name="Bae J.-W."/>
        </authorList>
    </citation>
    <scope>NUCLEOTIDE SEQUENCE [LARGE SCALE GENOMIC DNA]</scope>
    <source>
        <strain evidence="1 2">KCTC 33148</strain>
    </source>
</reference>
<dbReference type="Pfam" id="PF00702">
    <property type="entry name" value="Hydrolase"/>
    <property type="match status" value="1"/>
</dbReference>
<dbReference type="PANTHER" id="PTHR42896:SF2">
    <property type="entry name" value="CBBY-LIKE PROTEIN"/>
    <property type="match status" value="1"/>
</dbReference>
<dbReference type="KEGG" id="fsl:EJO69_06490"/>